<dbReference type="InterPro" id="IPR050469">
    <property type="entry name" value="Diguanylate_Cyclase"/>
</dbReference>
<proteinExistence type="predicted"/>
<dbReference type="FunFam" id="3.30.70.270:FF:000001">
    <property type="entry name" value="Diguanylate cyclase domain protein"/>
    <property type="match status" value="1"/>
</dbReference>
<dbReference type="SMART" id="SM00267">
    <property type="entry name" value="GGDEF"/>
    <property type="match status" value="1"/>
</dbReference>
<dbReference type="Pfam" id="PF00990">
    <property type="entry name" value="GGDEF"/>
    <property type="match status" value="1"/>
</dbReference>
<dbReference type="GO" id="GO:0005886">
    <property type="term" value="C:plasma membrane"/>
    <property type="evidence" value="ECO:0007669"/>
    <property type="project" value="TreeGrafter"/>
</dbReference>
<dbReference type="SUPFAM" id="SSF55073">
    <property type="entry name" value="Nucleotide cyclase"/>
    <property type="match status" value="1"/>
</dbReference>
<dbReference type="EC" id="2.7.7.65" evidence="1"/>
<dbReference type="GO" id="GO:0052621">
    <property type="term" value="F:diguanylate cyclase activity"/>
    <property type="evidence" value="ECO:0007669"/>
    <property type="project" value="UniProtKB-EC"/>
</dbReference>
<dbReference type="GO" id="GO:1902201">
    <property type="term" value="P:negative regulation of bacterial-type flagellum-dependent cell motility"/>
    <property type="evidence" value="ECO:0007669"/>
    <property type="project" value="TreeGrafter"/>
</dbReference>
<dbReference type="InterPro" id="IPR000160">
    <property type="entry name" value="GGDEF_dom"/>
</dbReference>
<dbReference type="CDD" id="cd01949">
    <property type="entry name" value="GGDEF"/>
    <property type="match status" value="1"/>
</dbReference>
<dbReference type="GO" id="GO:0043709">
    <property type="term" value="P:cell adhesion involved in single-species biofilm formation"/>
    <property type="evidence" value="ECO:0007669"/>
    <property type="project" value="TreeGrafter"/>
</dbReference>
<accession>A0A6I6MN07</accession>
<evidence type="ECO:0000313" key="4">
    <source>
        <dbReference type="EMBL" id="QGZ94117.1"/>
    </source>
</evidence>
<name>A0A6I6MN07_9CAUL</name>
<dbReference type="EMBL" id="CP047045">
    <property type="protein sequence ID" value="QGZ94117.1"/>
    <property type="molecule type" value="Genomic_DNA"/>
</dbReference>
<evidence type="ECO:0000313" key="5">
    <source>
        <dbReference type="Proteomes" id="UP000431269"/>
    </source>
</evidence>
<feature type="domain" description="GGDEF" evidence="3">
    <location>
        <begin position="85"/>
        <end position="218"/>
    </location>
</feature>
<organism evidence="4 5">
    <name type="scientific">Terricaulis silvestris</name>
    <dbReference type="NCBI Taxonomy" id="2686094"/>
    <lineage>
        <taxon>Bacteria</taxon>
        <taxon>Pseudomonadati</taxon>
        <taxon>Pseudomonadota</taxon>
        <taxon>Alphaproteobacteria</taxon>
        <taxon>Caulobacterales</taxon>
        <taxon>Caulobacteraceae</taxon>
        <taxon>Terricaulis</taxon>
    </lineage>
</organism>
<dbReference type="RefSeq" id="WP_158765079.1">
    <property type="nucleotide sequence ID" value="NZ_CP047045.1"/>
</dbReference>
<evidence type="ECO:0000259" key="3">
    <source>
        <dbReference type="PROSITE" id="PS50887"/>
    </source>
</evidence>
<dbReference type="InterPro" id="IPR043128">
    <property type="entry name" value="Rev_trsase/Diguanyl_cyclase"/>
</dbReference>
<protein>
    <recommendedName>
        <fullName evidence="1">diguanylate cyclase</fullName>
        <ecNumber evidence="1">2.7.7.65</ecNumber>
    </recommendedName>
</protein>
<gene>
    <name evidence="4" type="primary">yegE</name>
    <name evidence="4" type="ORF">DSM104635_00933</name>
</gene>
<dbReference type="InterPro" id="IPR029787">
    <property type="entry name" value="Nucleotide_cyclase"/>
</dbReference>
<dbReference type="PANTHER" id="PTHR45138:SF9">
    <property type="entry name" value="DIGUANYLATE CYCLASE DGCM-RELATED"/>
    <property type="match status" value="1"/>
</dbReference>
<comment type="catalytic activity">
    <reaction evidence="2">
        <text>2 GTP = 3',3'-c-di-GMP + 2 diphosphate</text>
        <dbReference type="Rhea" id="RHEA:24898"/>
        <dbReference type="ChEBI" id="CHEBI:33019"/>
        <dbReference type="ChEBI" id="CHEBI:37565"/>
        <dbReference type="ChEBI" id="CHEBI:58805"/>
        <dbReference type="EC" id="2.7.7.65"/>
    </reaction>
</comment>
<sequence length="218" mass="23615">MAFGLGKLASETSQLLQELGLSRRDVSEAAIDVIERLTAERNEIAAKLALAEELADRDALAPTLNRRAFLRELHRTMSEVERYKTPAAVLYLDLDGFKAVNDAYGHAAGDAILRHVGLLLLDSVRESDVVGRLGGDEFGVILNRASADEARAKAQSLSDHINNSAILHAGVAHRIRASVGVHPIALAEDPETAIARADEAMYAEKHARRVETQAFAAF</sequence>
<dbReference type="PANTHER" id="PTHR45138">
    <property type="entry name" value="REGULATORY COMPONENTS OF SENSORY TRANSDUCTION SYSTEM"/>
    <property type="match status" value="1"/>
</dbReference>
<keyword evidence="5" id="KW-1185">Reference proteome</keyword>
<dbReference type="PROSITE" id="PS50887">
    <property type="entry name" value="GGDEF"/>
    <property type="match status" value="1"/>
</dbReference>
<dbReference type="AlphaFoldDB" id="A0A6I6MN07"/>
<keyword evidence="4" id="KW-0808">Transferase</keyword>
<evidence type="ECO:0000256" key="1">
    <source>
        <dbReference type="ARBA" id="ARBA00012528"/>
    </source>
</evidence>
<evidence type="ECO:0000256" key="2">
    <source>
        <dbReference type="ARBA" id="ARBA00034247"/>
    </source>
</evidence>
<dbReference type="KEGG" id="tsv:DSM104635_00933"/>
<dbReference type="Gene3D" id="3.30.70.270">
    <property type="match status" value="1"/>
</dbReference>
<reference evidence="5" key="1">
    <citation type="submission" date="2019-12" db="EMBL/GenBank/DDBJ databases">
        <title>Complete genome of Terracaulis silvestris 0127_4.</title>
        <authorList>
            <person name="Vieira S."/>
            <person name="Riedel T."/>
            <person name="Sproer C."/>
            <person name="Pascual J."/>
            <person name="Boedeker C."/>
            <person name="Overmann J."/>
        </authorList>
    </citation>
    <scope>NUCLEOTIDE SEQUENCE [LARGE SCALE GENOMIC DNA]</scope>
    <source>
        <strain evidence="5">0127_4</strain>
    </source>
</reference>
<keyword evidence="4" id="KW-0548">Nucleotidyltransferase</keyword>
<dbReference type="Proteomes" id="UP000431269">
    <property type="component" value="Chromosome"/>
</dbReference>
<dbReference type="NCBIfam" id="TIGR00254">
    <property type="entry name" value="GGDEF"/>
    <property type="match status" value="1"/>
</dbReference>